<comment type="caution">
    <text evidence="3">The sequence shown here is derived from an EMBL/GenBank/DDBJ whole genome shotgun (WGS) entry which is preliminary data.</text>
</comment>
<evidence type="ECO:0000313" key="4">
    <source>
        <dbReference type="Proteomes" id="UP000019276"/>
    </source>
</evidence>
<accession>W7QIX0</accession>
<dbReference type="CDD" id="cd00207">
    <property type="entry name" value="fer2"/>
    <property type="match status" value="1"/>
</dbReference>
<reference evidence="3 4" key="1">
    <citation type="journal article" date="2014" name="Genome Announc.">
        <title>Draft Genome Sequence of the Agar-Degrading Bacterium Catenovulum sp. Strain DS-2, Isolated from Intestines of Haliotis diversicolor.</title>
        <authorList>
            <person name="Shan D."/>
            <person name="Li X."/>
            <person name="Gu Z."/>
            <person name="Wei G."/>
            <person name="Gao Z."/>
            <person name="Shao Z."/>
        </authorList>
    </citation>
    <scope>NUCLEOTIDE SEQUENCE [LARGE SCALE GENOMIC DNA]</scope>
    <source>
        <strain evidence="3 4">DS-2</strain>
    </source>
</reference>
<gene>
    <name evidence="3" type="ORF">DS2_15204</name>
</gene>
<dbReference type="PROSITE" id="PS00197">
    <property type="entry name" value="2FE2S_FER_1"/>
    <property type="match status" value="1"/>
</dbReference>
<dbReference type="PROSITE" id="PS51085">
    <property type="entry name" value="2FE2S_FER_2"/>
    <property type="match status" value="1"/>
</dbReference>
<keyword evidence="4" id="KW-1185">Reference proteome</keyword>
<organism evidence="3 4">
    <name type="scientific">Catenovulum agarivorans DS-2</name>
    <dbReference type="NCBI Taxonomy" id="1328313"/>
    <lineage>
        <taxon>Bacteria</taxon>
        <taxon>Pseudomonadati</taxon>
        <taxon>Pseudomonadota</taxon>
        <taxon>Gammaproteobacteria</taxon>
        <taxon>Alteromonadales</taxon>
        <taxon>Alteromonadaceae</taxon>
        <taxon>Catenovulum</taxon>
    </lineage>
</organism>
<sequence>MSEKIQCRVDYTQYKSSGCQSLLEYIENQDIEVHYHCRDGYCGACRTVLLEGQVNYPKEPLAFVRRGEFLPCCSEPKSDLLIEAEKI</sequence>
<protein>
    <submittedName>
        <fullName evidence="3">(Fe-S)-binding protein</fullName>
    </submittedName>
</protein>
<dbReference type="AlphaFoldDB" id="W7QIX0"/>
<dbReference type="STRING" id="1328313.DS2_15204"/>
<dbReference type="InterPro" id="IPR001041">
    <property type="entry name" value="2Fe-2S_ferredoxin-type"/>
</dbReference>
<dbReference type="EMBL" id="ARZY01000034">
    <property type="protein sequence ID" value="EWH08887.1"/>
    <property type="molecule type" value="Genomic_DNA"/>
</dbReference>
<dbReference type="eggNOG" id="COG1018">
    <property type="taxonomic scope" value="Bacteria"/>
</dbReference>
<dbReference type="RefSeq" id="WP_035015691.1">
    <property type="nucleotide sequence ID" value="NZ_ARZY01000034.1"/>
</dbReference>
<feature type="domain" description="2Fe-2S ferredoxin-type" evidence="2">
    <location>
        <begin position="3"/>
        <end position="87"/>
    </location>
</feature>
<keyword evidence="1" id="KW-0830">Ubiquinone</keyword>
<dbReference type="InterPro" id="IPR036010">
    <property type="entry name" value="2Fe-2S_ferredoxin-like_sf"/>
</dbReference>
<dbReference type="InterPro" id="IPR006058">
    <property type="entry name" value="2Fe2S_fd_BS"/>
</dbReference>
<dbReference type="Pfam" id="PF00111">
    <property type="entry name" value="Fer2"/>
    <property type="match status" value="1"/>
</dbReference>
<dbReference type="Gene3D" id="3.10.20.30">
    <property type="match status" value="1"/>
</dbReference>
<proteinExistence type="predicted"/>
<evidence type="ECO:0000313" key="3">
    <source>
        <dbReference type="EMBL" id="EWH08887.1"/>
    </source>
</evidence>
<evidence type="ECO:0000256" key="1">
    <source>
        <dbReference type="ARBA" id="ARBA00023075"/>
    </source>
</evidence>
<name>W7QIX0_9ALTE</name>
<dbReference type="GO" id="GO:0051537">
    <property type="term" value="F:2 iron, 2 sulfur cluster binding"/>
    <property type="evidence" value="ECO:0007669"/>
    <property type="project" value="InterPro"/>
</dbReference>
<evidence type="ECO:0000259" key="2">
    <source>
        <dbReference type="PROSITE" id="PS51085"/>
    </source>
</evidence>
<dbReference type="Proteomes" id="UP000019276">
    <property type="component" value="Unassembled WGS sequence"/>
</dbReference>
<dbReference type="InterPro" id="IPR012675">
    <property type="entry name" value="Beta-grasp_dom_sf"/>
</dbReference>
<dbReference type="SUPFAM" id="SSF54292">
    <property type="entry name" value="2Fe-2S ferredoxin-like"/>
    <property type="match status" value="1"/>
</dbReference>
<dbReference type="OrthoDB" id="9796486at2"/>
<dbReference type="NCBIfam" id="NF007985">
    <property type="entry name" value="PRK10713.1"/>
    <property type="match status" value="1"/>
</dbReference>